<keyword evidence="4" id="KW-1185">Reference proteome</keyword>
<dbReference type="PIRSF" id="PIRSF017082">
    <property type="entry name" value="YflP"/>
    <property type="match status" value="1"/>
</dbReference>
<evidence type="ECO:0000313" key="3">
    <source>
        <dbReference type="EMBL" id="OWT53443.1"/>
    </source>
</evidence>
<dbReference type="Pfam" id="PF03401">
    <property type="entry name" value="TctC"/>
    <property type="match status" value="1"/>
</dbReference>
<proteinExistence type="inferred from homology"/>
<name>A0A225LZQ7_9BURK</name>
<dbReference type="RefSeq" id="WP_088606061.1">
    <property type="nucleotide sequence ID" value="NZ_NJIH01000021.1"/>
</dbReference>
<evidence type="ECO:0000256" key="2">
    <source>
        <dbReference type="SAM" id="SignalP"/>
    </source>
</evidence>
<dbReference type="SUPFAM" id="SSF53850">
    <property type="entry name" value="Periplasmic binding protein-like II"/>
    <property type="match status" value="1"/>
</dbReference>
<organism evidence="3 4">
    <name type="scientific">Candidimonas nitroreducens</name>
    <dbReference type="NCBI Taxonomy" id="683354"/>
    <lineage>
        <taxon>Bacteria</taxon>
        <taxon>Pseudomonadati</taxon>
        <taxon>Pseudomonadota</taxon>
        <taxon>Betaproteobacteria</taxon>
        <taxon>Burkholderiales</taxon>
        <taxon>Alcaligenaceae</taxon>
        <taxon>Candidimonas</taxon>
    </lineage>
</organism>
<reference evidence="4" key="1">
    <citation type="submission" date="2017-06" db="EMBL/GenBank/DDBJ databases">
        <title>Herbaspirillum phytohormonus sp. nov., isolated from the root nodule of Robinia pseudoacacia in lead-zinc mine.</title>
        <authorList>
            <person name="Fan M."/>
            <person name="Lin Y."/>
        </authorList>
    </citation>
    <scope>NUCLEOTIDE SEQUENCE [LARGE SCALE GENOMIC DNA]</scope>
    <source>
        <strain evidence="4">SC-089</strain>
    </source>
</reference>
<comment type="caution">
    <text evidence="3">The sequence shown here is derived from an EMBL/GenBank/DDBJ whole genome shotgun (WGS) entry which is preliminary data.</text>
</comment>
<dbReference type="InterPro" id="IPR042100">
    <property type="entry name" value="Bug_dom1"/>
</dbReference>
<comment type="similarity">
    <text evidence="1">Belongs to the UPF0065 (bug) family.</text>
</comment>
<feature type="chain" id="PRO_5012104071" evidence="2">
    <location>
        <begin position="24"/>
        <end position="326"/>
    </location>
</feature>
<feature type="signal peptide" evidence="2">
    <location>
        <begin position="1"/>
        <end position="23"/>
    </location>
</feature>
<dbReference type="PANTHER" id="PTHR42928">
    <property type="entry name" value="TRICARBOXYLATE-BINDING PROTEIN"/>
    <property type="match status" value="1"/>
</dbReference>
<accession>A0A225LZQ7</accession>
<dbReference type="OrthoDB" id="8678477at2"/>
<dbReference type="PANTHER" id="PTHR42928:SF5">
    <property type="entry name" value="BLR1237 PROTEIN"/>
    <property type="match status" value="1"/>
</dbReference>
<dbReference type="CDD" id="cd07012">
    <property type="entry name" value="PBP2_Bug_TTT"/>
    <property type="match status" value="1"/>
</dbReference>
<dbReference type="Gene3D" id="3.40.190.150">
    <property type="entry name" value="Bordetella uptake gene, domain 1"/>
    <property type="match status" value="1"/>
</dbReference>
<dbReference type="EMBL" id="NJIH01000021">
    <property type="protein sequence ID" value="OWT53443.1"/>
    <property type="molecule type" value="Genomic_DNA"/>
</dbReference>
<dbReference type="Gene3D" id="3.40.190.10">
    <property type="entry name" value="Periplasmic binding protein-like II"/>
    <property type="match status" value="1"/>
</dbReference>
<evidence type="ECO:0000313" key="4">
    <source>
        <dbReference type="Proteomes" id="UP000214603"/>
    </source>
</evidence>
<protein>
    <submittedName>
        <fullName evidence="3">LacI family transcriptional regulator</fullName>
    </submittedName>
</protein>
<keyword evidence="2" id="KW-0732">Signal</keyword>
<dbReference type="InterPro" id="IPR005064">
    <property type="entry name" value="BUG"/>
</dbReference>
<dbReference type="AlphaFoldDB" id="A0A225LZQ7"/>
<gene>
    <name evidence="3" type="ORF">CEY11_24480</name>
</gene>
<evidence type="ECO:0000256" key="1">
    <source>
        <dbReference type="ARBA" id="ARBA00006987"/>
    </source>
</evidence>
<dbReference type="Proteomes" id="UP000214603">
    <property type="component" value="Unassembled WGS sequence"/>
</dbReference>
<sequence>MFKPALIAAASVAAALAYPAAQAANYPSQPITLIIGFAPGGPTDSIGRVLFKQVSQELGVPVVIENRPGAGGTVGEQDLLRAKPDGYTLLYGTSSITTAPALFGRNDLDPKTAFDVAGCSVAVPLILLAGKKLNVQSATALYQDMKASPGKYFMGSSGVGSIDHLVGTDIATRLGLTFQHVPYKGNGPALSDLAAGNTSFMYSGSFNSAIPFINSGKVKALAVTSAKRSQVLPDVPTLGEAVPGLKGYDAGTWQVLLAPKGTSPQILQKLDHAVQAAMKSPEVMKSLRFQGAEVMNKTLPQCQAYINSEYERWSGTVKRLGLKAGS</sequence>